<gene>
    <name evidence="1" type="ORF">PIB30_069771</name>
</gene>
<comment type="caution">
    <text evidence="1">The sequence shown here is derived from an EMBL/GenBank/DDBJ whole genome shotgun (WGS) entry which is preliminary data.</text>
</comment>
<organism evidence="1 2">
    <name type="scientific">Stylosanthes scabra</name>
    <dbReference type="NCBI Taxonomy" id="79078"/>
    <lineage>
        <taxon>Eukaryota</taxon>
        <taxon>Viridiplantae</taxon>
        <taxon>Streptophyta</taxon>
        <taxon>Embryophyta</taxon>
        <taxon>Tracheophyta</taxon>
        <taxon>Spermatophyta</taxon>
        <taxon>Magnoliopsida</taxon>
        <taxon>eudicotyledons</taxon>
        <taxon>Gunneridae</taxon>
        <taxon>Pentapetalae</taxon>
        <taxon>rosids</taxon>
        <taxon>fabids</taxon>
        <taxon>Fabales</taxon>
        <taxon>Fabaceae</taxon>
        <taxon>Papilionoideae</taxon>
        <taxon>50 kb inversion clade</taxon>
        <taxon>dalbergioids sensu lato</taxon>
        <taxon>Dalbergieae</taxon>
        <taxon>Pterocarpus clade</taxon>
        <taxon>Stylosanthes</taxon>
    </lineage>
</organism>
<sequence>MMPIQKLFRQAKCGTSPLLYHPRKWKSECFNSIFVTTGPSSGGVDDLKILDMLNRVFTRSAMEFGKKIYQTRLEFEVGIEFGKSGGLVVKRSARTANLFENMSLTHGEALQVQLGAWVVLLGLKFIQFQDQTTTSQGLNAISAFE</sequence>
<evidence type="ECO:0000313" key="2">
    <source>
        <dbReference type="Proteomes" id="UP001341840"/>
    </source>
</evidence>
<protein>
    <submittedName>
        <fullName evidence="1">Uncharacterized protein</fullName>
    </submittedName>
</protein>
<proteinExistence type="predicted"/>
<reference evidence="1 2" key="1">
    <citation type="journal article" date="2023" name="Plants (Basel)">
        <title>Bridging the Gap: Combining Genomics and Transcriptomics Approaches to Understand Stylosanthes scabra, an Orphan Legume from the Brazilian Caatinga.</title>
        <authorList>
            <person name="Ferreira-Neto J.R.C."/>
            <person name="da Silva M.D."/>
            <person name="Binneck E."/>
            <person name="de Melo N.F."/>
            <person name="da Silva R.H."/>
            <person name="de Melo A.L.T.M."/>
            <person name="Pandolfi V."/>
            <person name="Bustamante F.O."/>
            <person name="Brasileiro-Vidal A.C."/>
            <person name="Benko-Iseppon A.M."/>
        </authorList>
    </citation>
    <scope>NUCLEOTIDE SEQUENCE [LARGE SCALE GENOMIC DNA]</scope>
    <source>
        <tissue evidence="1">Leaves</tissue>
    </source>
</reference>
<name>A0ABU6YQ57_9FABA</name>
<evidence type="ECO:0000313" key="1">
    <source>
        <dbReference type="EMBL" id="MED6211038.1"/>
    </source>
</evidence>
<accession>A0ABU6YQ57</accession>
<keyword evidence="2" id="KW-1185">Reference proteome</keyword>
<dbReference type="EMBL" id="JASCZI010242428">
    <property type="protein sequence ID" value="MED6211038.1"/>
    <property type="molecule type" value="Genomic_DNA"/>
</dbReference>
<dbReference type="Proteomes" id="UP001341840">
    <property type="component" value="Unassembled WGS sequence"/>
</dbReference>